<protein>
    <recommendedName>
        <fullName evidence="3">DDE Tnp4 domain-containing protein</fullName>
    </recommendedName>
</protein>
<name>A0A8J9V4Y2_9NEOP</name>
<evidence type="ECO:0000256" key="2">
    <source>
        <dbReference type="ARBA" id="ARBA00022723"/>
    </source>
</evidence>
<dbReference type="Proteomes" id="UP000838878">
    <property type="component" value="Chromosome 9"/>
</dbReference>
<evidence type="ECO:0000313" key="4">
    <source>
        <dbReference type="EMBL" id="CAH0731377.1"/>
    </source>
</evidence>
<comment type="cofactor">
    <cofactor evidence="1">
        <name>a divalent metal cation</name>
        <dbReference type="ChEBI" id="CHEBI:60240"/>
    </cofactor>
</comment>
<feature type="non-terminal residue" evidence="4">
    <location>
        <position position="101"/>
    </location>
</feature>
<evidence type="ECO:0000313" key="5">
    <source>
        <dbReference type="Proteomes" id="UP000838878"/>
    </source>
</evidence>
<feature type="domain" description="DDE Tnp4" evidence="3">
    <location>
        <begin position="2"/>
        <end position="101"/>
    </location>
</feature>
<proteinExistence type="predicted"/>
<evidence type="ECO:0000259" key="3">
    <source>
        <dbReference type="Pfam" id="PF13359"/>
    </source>
</evidence>
<dbReference type="Pfam" id="PF13359">
    <property type="entry name" value="DDE_Tnp_4"/>
    <property type="match status" value="1"/>
</dbReference>
<accession>A0A8J9V4Y2</accession>
<keyword evidence="5" id="KW-1185">Reference proteome</keyword>
<reference evidence="4" key="1">
    <citation type="submission" date="2021-12" db="EMBL/GenBank/DDBJ databases">
        <authorList>
            <person name="Martin H S."/>
        </authorList>
    </citation>
    <scope>NUCLEOTIDE SEQUENCE</scope>
</reference>
<dbReference type="OrthoDB" id="2430314at2759"/>
<gene>
    <name evidence="4" type="ORF">BINO364_LOCUS16256</name>
</gene>
<dbReference type="EMBL" id="OV170229">
    <property type="protein sequence ID" value="CAH0731377.1"/>
    <property type="molecule type" value="Genomic_DNA"/>
</dbReference>
<keyword evidence="2" id="KW-0479">Metal-binding</keyword>
<dbReference type="AlphaFoldDB" id="A0A8J9V4Y2"/>
<sequence length="101" mass="11667">MCSANLLFQDIVARWHGFSHDIVIFANSSAKFHFGNIEFGNEIVLGDSGYEQSSYLLTPFQEPNTPAQRLYNEYDTNTKCNREMLWCVETTLSSFKHSFKM</sequence>
<evidence type="ECO:0000256" key="1">
    <source>
        <dbReference type="ARBA" id="ARBA00001968"/>
    </source>
</evidence>
<dbReference type="GO" id="GO:0046872">
    <property type="term" value="F:metal ion binding"/>
    <property type="evidence" value="ECO:0007669"/>
    <property type="project" value="UniProtKB-KW"/>
</dbReference>
<organism evidence="4 5">
    <name type="scientific">Brenthis ino</name>
    <name type="common">lesser marbled fritillary</name>
    <dbReference type="NCBI Taxonomy" id="405034"/>
    <lineage>
        <taxon>Eukaryota</taxon>
        <taxon>Metazoa</taxon>
        <taxon>Ecdysozoa</taxon>
        <taxon>Arthropoda</taxon>
        <taxon>Hexapoda</taxon>
        <taxon>Insecta</taxon>
        <taxon>Pterygota</taxon>
        <taxon>Neoptera</taxon>
        <taxon>Endopterygota</taxon>
        <taxon>Lepidoptera</taxon>
        <taxon>Glossata</taxon>
        <taxon>Ditrysia</taxon>
        <taxon>Papilionoidea</taxon>
        <taxon>Nymphalidae</taxon>
        <taxon>Heliconiinae</taxon>
        <taxon>Argynnini</taxon>
        <taxon>Brenthis</taxon>
    </lineage>
</organism>
<dbReference type="InterPro" id="IPR027806">
    <property type="entry name" value="HARBI1_dom"/>
</dbReference>